<gene>
    <name evidence="2" type="ORF">DAPPUDRAFT_261271</name>
</gene>
<dbReference type="HOGENOM" id="CLU_3016278_0_0_1"/>
<evidence type="ECO:0000313" key="2">
    <source>
        <dbReference type="EMBL" id="EFX67660.1"/>
    </source>
</evidence>
<dbReference type="EMBL" id="GL732671">
    <property type="protein sequence ID" value="EFX67660.1"/>
    <property type="molecule type" value="Genomic_DNA"/>
</dbReference>
<keyword evidence="1" id="KW-0472">Membrane</keyword>
<keyword evidence="1" id="KW-1133">Transmembrane helix</keyword>
<dbReference type="Proteomes" id="UP000000305">
    <property type="component" value="Unassembled WGS sequence"/>
</dbReference>
<reference evidence="2 3" key="1">
    <citation type="journal article" date="2011" name="Science">
        <title>The ecoresponsive genome of Daphnia pulex.</title>
        <authorList>
            <person name="Colbourne J.K."/>
            <person name="Pfrender M.E."/>
            <person name="Gilbert D."/>
            <person name="Thomas W.K."/>
            <person name="Tucker A."/>
            <person name="Oakley T.H."/>
            <person name="Tokishita S."/>
            <person name="Aerts A."/>
            <person name="Arnold G.J."/>
            <person name="Basu M.K."/>
            <person name="Bauer D.J."/>
            <person name="Caceres C.E."/>
            <person name="Carmel L."/>
            <person name="Casola C."/>
            <person name="Choi J.H."/>
            <person name="Detter J.C."/>
            <person name="Dong Q."/>
            <person name="Dusheyko S."/>
            <person name="Eads B.D."/>
            <person name="Frohlich T."/>
            <person name="Geiler-Samerotte K.A."/>
            <person name="Gerlach D."/>
            <person name="Hatcher P."/>
            <person name="Jogdeo S."/>
            <person name="Krijgsveld J."/>
            <person name="Kriventseva E.V."/>
            <person name="Kultz D."/>
            <person name="Laforsch C."/>
            <person name="Lindquist E."/>
            <person name="Lopez J."/>
            <person name="Manak J.R."/>
            <person name="Muller J."/>
            <person name="Pangilinan J."/>
            <person name="Patwardhan R.P."/>
            <person name="Pitluck S."/>
            <person name="Pritham E.J."/>
            <person name="Rechtsteiner A."/>
            <person name="Rho M."/>
            <person name="Rogozin I.B."/>
            <person name="Sakarya O."/>
            <person name="Salamov A."/>
            <person name="Schaack S."/>
            <person name="Shapiro H."/>
            <person name="Shiga Y."/>
            <person name="Skalitzky C."/>
            <person name="Smith Z."/>
            <person name="Souvorov A."/>
            <person name="Sung W."/>
            <person name="Tang Z."/>
            <person name="Tsuchiya D."/>
            <person name="Tu H."/>
            <person name="Vos H."/>
            <person name="Wang M."/>
            <person name="Wolf Y.I."/>
            <person name="Yamagata H."/>
            <person name="Yamada T."/>
            <person name="Ye Y."/>
            <person name="Shaw J.R."/>
            <person name="Andrews J."/>
            <person name="Crease T.J."/>
            <person name="Tang H."/>
            <person name="Lucas S.M."/>
            <person name="Robertson H.M."/>
            <person name="Bork P."/>
            <person name="Koonin E.V."/>
            <person name="Zdobnov E.M."/>
            <person name="Grigoriev I.V."/>
            <person name="Lynch M."/>
            <person name="Boore J.L."/>
        </authorList>
    </citation>
    <scope>NUCLEOTIDE SEQUENCE [LARGE SCALE GENOMIC DNA]</scope>
</reference>
<keyword evidence="1" id="KW-0812">Transmembrane</keyword>
<dbReference type="KEGG" id="dpx:DAPPUDRAFT_261271"/>
<dbReference type="AlphaFoldDB" id="E9HKT3"/>
<sequence>MDYFFTVHHAIIPFILTTLFDIYVLPNVSEFSLSSADGQTSSRLKTVDITEVIFQP</sequence>
<feature type="transmembrane region" description="Helical" evidence="1">
    <location>
        <begin position="6"/>
        <end position="25"/>
    </location>
</feature>
<keyword evidence="3" id="KW-1185">Reference proteome</keyword>
<organism evidence="2 3">
    <name type="scientific">Daphnia pulex</name>
    <name type="common">Water flea</name>
    <dbReference type="NCBI Taxonomy" id="6669"/>
    <lineage>
        <taxon>Eukaryota</taxon>
        <taxon>Metazoa</taxon>
        <taxon>Ecdysozoa</taxon>
        <taxon>Arthropoda</taxon>
        <taxon>Crustacea</taxon>
        <taxon>Branchiopoda</taxon>
        <taxon>Diplostraca</taxon>
        <taxon>Cladocera</taxon>
        <taxon>Anomopoda</taxon>
        <taxon>Daphniidae</taxon>
        <taxon>Daphnia</taxon>
    </lineage>
</organism>
<protein>
    <submittedName>
        <fullName evidence="2">Uncharacterized protein</fullName>
    </submittedName>
</protein>
<proteinExistence type="predicted"/>
<evidence type="ECO:0000313" key="3">
    <source>
        <dbReference type="Proteomes" id="UP000000305"/>
    </source>
</evidence>
<evidence type="ECO:0000256" key="1">
    <source>
        <dbReference type="SAM" id="Phobius"/>
    </source>
</evidence>
<accession>E9HKT3</accession>
<name>E9HKT3_DAPPU</name>
<dbReference type="InParanoid" id="E9HKT3"/>